<organism evidence="5 6">
    <name type="scientific">Necator americanus</name>
    <name type="common">Human hookworm</name>
    <dbReference type="NCBI Taxonomy" id="51031"/>
    <lineage>
        <taxon>Eukaryota</taxon>
        <taxon>Metazoa</taxon>
        <taxon>Ecdysozoa</taxon>
        <taxon>Nematoda</taxon>
        <taxon>Chromadorea</taxon>
        <taxon>Rhabditida</taxon>
        <taxon>Rhabditina</taxon>
        <taxon>Rhabditomorpha</taxon>
        <taxon>Strongyloidea</taxon>
        <taxon>Ancylostomatidae</taxon>
        <taxon>Bunostominae</taxon>
        <taxon>Necator</taxon>
    </lineage>
</organism>
<accession>A0ABR1E742</accession>
<dbReference type="InterPro" id="IPR033121">
    <property type="entry name" value="PEPTIDASE_A1"/>
</dbReference>
<sequence>MIILASLTLVNVATCAVLQTPVLRRKPKAIHLIARESESYMDYVKKLNVQPADPGSAEVNIYDMSDFQYAQRVAVGKPQQEFLAWISGGVSMLIVPHNNCTDSACEKKNKFVPEKSKTFKPTSTEFKIRCYGGLITGVAGSDQVHIGGMEEEQLFAPDMTLGFAKSMSSAFENSEFDGVLGLSFYATEGAKGNPFIASLINQHYLDKPIFTAWFAQTIFESGRAGGVMTYGDFDTVNCGNVLSYEELSSPYAYQYKIISVSLGEFQYPKQSDVVQGFGTWITGPKPILDRFAADAGAIYNKDGYYDIDCSAEFPSFIVTAKNTLLEIKSENLIIEWTMGSVCSVFVQWRHLLSVQIGTLALLSLVLLPQYEKKLDATTREAEETTVHSNPTTVEALTTRRQPEQTTSLNGPSTFLNVSLLLIFVLSLI</sequence>
<evidence type="ECO:0000313" key="5">
    <source>
        <dbReference type="EMBL" id="KAK6757831.1"/>
    </source>
</evidence>
<dbReference type="PROSITE" id="PS51767">
    <property type="entry name" value="PEPTIDASE_A1"/>
    <property type="match status" value="1"/>
</dbReference>
<proteinExistence type="inferred from homology"/>
<comment type="caution">
    <text evidence="5">The sequence shown here is derived from an EMBL/GenBank/DDBJ whole genome shotgun (WGS) entry which is preliminary data.</text>
</comment>
<feature type="region of interest" description="Disordered" evidence="2">
    <location>
        <begin position="378"/>
        <end position="407"/>
    </location>
</feature>
<evidence type="ECO:0000259" key="4">
    <source>
        <dbReference type="PROSITE" id="PS51767"/>
    </source>
</evidence>
<dbReference type="EMBL" id="JAVFWL010000005">
    <property type="protein sequence ID" value="KAK6757831.1"/>
    <property type="molecule type" value="Genomic_DNA"/>
</dbReference>
<feature type="signal peptide" evidence="3">
    <location>
        <begin position="1"/>
        <end position="15"/>
    </location>
</feature>
<keyword evidence="3" id="KW-0732">Signal</keyword>
<protein>
    <recommendedName>
        <fullName evidence="4">Peptidase A1 domain-containing protein</fullName>
    </recommendedName>
</protein>
<dbReference type="InterPro" id="IPR001461">
    <property type="entry name" value="Aspartic_peptidase_A1"/>
</dbReference>
<keyword evidence="6" id="KW-1185">Reference proteome</keyword>
<feature type="domain" description="Peptidase A1" evidence="4">
    <location>
        <begin position="69"/>
        <end position="384"/>
    </location>
</feature>
<dbReference type="CDD" id="cd05471">
    <property type="entry name" value="pepsin_like"/>
    <property type="match status" value="1"/>
</dbReference>
<evidence type="ECO:0000256" key="1">
    <source>
        <dbReference type="ARBA" id="ARBA00007447"/>
    </source>
</evidence>
<gene>
    <name evidence="5" type="primary">Necator_chrV.g20364</name>
    <name evidence="5" type="ORF">RB195_015572</name>
</gene>
<dbReference type="Gene3D" id="2.40.70.10">
    <property type="entry name" value="Acid Proteases"/>
    <property type="match status" value="2"/>
</dbReference>
<dbReference type="InterPro" id="IPR034164">
    <property type="entry name" value="Pepsin-like_dom"/>
</dbReference>
<dbReference type="InterPro" id="IPR021109">
    <property type="entry name" value="Peptidase_aspartic_dom_sf"/>
</dbReference>
<dbReference type="PANTHER" id="PTHR47966:SF45">
    <property type="entry name" value="PEPTIDASE A1 DOMAIN-CONTAINING PROTEIN"/>
    <property type="match status" value="1"/>
</dbReference>
<comment type="similarity">
    <text evidence="1">Belongs to the peptidase A1 family.</text>
</comment>
<evidence type="ECO:0000256" key="2">
    <source>
        <dbReference type="SAM" id="MobiDB-lite"/>
    </source>
</evidence>
<dbReference type="PANTHER" id="PTHR47966">
    <property type="entry name" value="BETA-SITE APP-CLEAVING ENZYME, ISOFORM A-RELATED"/>
    <property type="match status" value="1"/>
</dbReference>
<evidence type="ECO:0000313" key="6">
    <source>
        <dbReference type="Proteomes" id="UP001303046"/>
    </source>
</evidence>
<dbReference type="Pfam" id="PF00026">
    <property type="entry name" value="Asp"/>
    <property type="match status" value="1"/>
</dbReference>
<feature type="chain" id="PRO_5045358035" description="Peptidase A1 domain-containing protein" evidence="3">
    <location>
        <begin position="16"/>
        <end position="428"/>
    </location>
</feature>
<dbReference type="Proteomes" id="UP001303046">
    <property type="component" value="Unassembled WGS sequence"/>
</dbReference>
<name>A0ABR1E742_NECAM</name>
<evidence type="ECO:0000256" key="3">
    <source>
        <dbReference type="SAM" id="SignalP"/>
    </source>
</evidence>
<dbReference type="SUPFAM" id="SSF50630">
    <property type="entry name" value="Acid proteases"/>
    <property type="match status" value="1"/>
</dbReference>
<reference evidence="5 6" key="1">
    <citation type="submission" date="2023-08" db="EMBL/GenBank/DDBJ databases">
        <title>A Necator americanus chromosomal reference genome.</title>
        <authorList>
            <person name="Ilik V."/>
            <person name="Petrzelkova K.J."/>
            <person name="Pardy F."/>
            <person name="Fuh T."/>
            <person name="Niatou-Singa F.S."/>
            <person name="Gouil Q."/>
            <person name="Baker L."/>
            <person name="Ritchie M.E."/>
            <person name="Jex A.R."/>
            <person name="Gazzola D."/>
            <person name="Li H."/>
            <person name="Toshio Fujiwara R."/>
            <person name="Zhan B."/>
            <person name="Aroian R.V."/>
            <person name="Pafco B."/>
            <person name="Schwarz E.M."/>
        </authorList>
    </citation>
    <scope>NUCLEOTIDE SEQUENCE [LARGE SCALE GENOMIC DNA]</scope>
    <source>
        <strain evidence="5 6">Aroian</strain>
        <tissue evidence="5">Whole animal</tissue>
    </source>
</reference>
<feature type="compositionally biased region" description="Polar residues" evidence="2">
    <location>
        <begin position="386"/>
        <end position="407"/>
    </location>
</feature>